<accession>A0A7R9H9W0</accession>
<reference evidence="10" key="1">
    <citation type="submission" date="2020-11" db="EMBL/GenBank/DDBJ databases">
        <authorList>
            <person name="Tran Van P."/>
        </authorList>
    </citation>
    <scope>NUCLEOTIDE SEQUENCE</scope>
</reference>
<dbReference type="FunFam" id="3.30.160.60:FF:000100">
    <property type="entry name" value="Zinc finger 45-like"/>
    <property type="match status" value="2"/>
</dbReference>
<sequence>MAAASISYSLLGLLNCLISGRQMKRLARKRVVYTTKEGVRKHMVRHSGERKFVCDLCGKRFMHPFDLSKHKKSSIHNGKCFKRRDDVKHHITRVHPKTMGLQRANLHCSLCDKVYTTKEGLIKHMVRHSGERKFVCDLCGKRFMHPFDLSKHKKSSIHNGK</sequence>
<dbReference type="GO" id="GO:0003700">
    <property type="term" value="F:DNA-binding transcription factor activity"/>
    <property type="evidence" value="ECO:0007669"/>
    <property type="project" value="TreeGrafter"/>
</dbReference>
<dbReference type="PANTHER" id="PTHR24404">
    <property type="entry name" value="ZINC FINGER PROTEIN"/>
    <property type="match status" value="1"/>
</dbReference>
<keyword evidence="3" id="KW-0677">Repeat</keyword>
<evidence type="ECO:0000256" key="8">
    <source>
        <dbReference type="PROSITE-ProRule" id="PRU00042"/>
    </source>
</evidence>
<keyword evidence="7" id="KW-0539">Nucleus</keyword>
<evidence type="ECO:0000256" key="7">
    <source>
        <dbReference type="ARBA" id="ARBA00023242"/>
    </source>
</evidence>
<evidence type="ECO:0000256" key="1">
    <source>
        <dbReference type="ARBA" id="ARBA00004123"/>
    </source>
</evidence>
<protein>
    <recommendedName>
        <fullName evidence="9">C2H2-type domain-containing protein</fullName>
    </recommendedName>
</protein>
<evidence type="ECO:0000256" key="2">
    <source>
        <dbReference type="ARBA" id="ARBA00022723"/>
    </source>
</evidence>
<dbReference type="GO" id="GO:0005634">
    <property type="term" value="C:nucleus"/>
    <property type="evidence" value="ECO:0007669"/>
    <property type="project" value="UniProtKB-SubCell"/>
</dbReference>
<feature type="domain" description="C2H2-type" evidence="9">
    <location>
        <begin position="134"/>
        <end position="161"/>
    </location>
</feature>
<dbReference type="AlphaFoldDB" id="A0A7R9H9W0"/>
<organism evidence="10">
    <name type="scientific">Timema poppense</name>
    <name type="common">Walking stick</name>
    <dbReference type="NCBI Taxonomy" id="170557"/>
    <lineage>
        <taxon>Eukaryota</taxon>
        <taxon>Metazoa</taxon>
        <taxon>Ecdysozoa</taxon>
        <taxon>Arthropoda</taxon>
        <taxon>Hexapoda</taxon>
        <taxon>Insecta</taxon>
        <taxon>Pterygota</taxon>
        <taxon>Neoptera</taxon>
        <taxon>Polyneoptera</taxon>
        <taxon>Phasmatodea</taxon>
        <taxon>Timematodea</taxon>
        <taxon>Timematoidea</taxon>
        <taxon>Timematidae</taxon>
        <taxon>Timema</taxon>
    </lineage>
</organism>
<dbReference type="Pfam" id="PF00096">
    <property type="entry name" value="zf-C2H2"/>
    <property type="match status" value="3"/>
</dbReference>
<keyword evidence="4 8" id="KW-0863">Zinc-finger</keyword>
<feature type="domain" description="C2H2-type" evidence="9">
    <location>
        <begin position="52"/>
        <end position="79"/>
    </location>
</feature>
<feature type="domain" description="C2H2-type" evidence="9">
    <location>
        <begin position="106"/>
        <end position="133"/>
    </location>
</feature>
<evidence type="ECO:0000256" key="5">
    <source>
        <dbReference type="ARBA" id="ARBA00022833"/>
    </source>
</evidence>
<evidence type="ECO:0000256" key="4">
    <source>
        <dbReference type="ARBA" id="ARBA00022771"/>
    </source>
</evidence>
<evidence type="ECO:0000313" key="10">
    <source>
        <dbReference type="EMBL" id="CAD7411587.1"/>
    </source>
</evidence>
<keyword evidence="5" id="KW-0862">Zinc</keyword>
<dbReference type="EMBL" id="OD005435">
    <property type="protein sequence ID" value="CAD7411587.1"/>
    <property type="molecule type" value="Genomic_DNA"/>
</dbReference>
<dbReference type="PROSITE" id="PS00028">
    <property type="entry name" value="ZINC_FINGER_C2H2_1"/>
    <property type="match status" value="3"/>
</dbReference>
<gene>
    <name evidence="10" type="ORF">TPSB3V08_LOCUS7966</name>
</gene>
<dbReference type="GO" id="GO:0008270">
    <property type="term" value="F:zinc ion binding"/>
    <property type="evidence" value="ECO:0007669"/>
    <property type="project" value="UniProtKB-KW"/>
</dbReference>
<keyword evidence="6" id="KW-0238">DNA-binding</keyword>
<dbReference type="InterPro" id="IPR036236">
    <property type="entry name" value="Znf_C2H2_sf"/>
</dbReference>
<dbReference type="GO" id="GO:0000978">
    <property type="term" value="F:RNA polymerase II cis-regulatory region sequence-specific DNA binding"/>
    <property type="evidence" value="ECO:0007669"/>
    <property type="project" value="TreeGrafter"/>
</dbReference>
<dbReference type="InterPro" id="IPR050589">
    <property type="entry name" value="Ikaros_C2H2-ZF"/>
</dbReference>
<dbReference type="SUPFAM" id="SSF57667">
    <property type="entry name" value="beta-beta-alpha zinc fingers"/>
    <property type="match status" value="2"/>
</dbReference>
<comment type="subcellular location">
    <subcellularLocation>
        <location evidence="1">Nucleus</location>
    </subcellularLocation>
</comment>
<evidence type="ECO:0000256" key="3">
    <source>
        <dbReference type="ARBA" id="ARBA00022737"/>
    </source>
</evidence>
<proteinExistence type="predicted"/>
<evidence type="ECO:0000256" key="6">
    <source>
        <dbReference type="ARBA" id="ARBA00023125"/>
    </source>
</evidence>
<dbReference type="GO" id="GO:0006357">
    <property type="term" value="P:regulation of transcription by RNA polymerase II"/>
    <property type="evidence" value="ECO:0007669"/>
    <property type="project" value="TreeGrafter"/>
</dbReference>
<dbReference type="InterPro" id="IPR013087">
    <property type="entry name" value="Znf_C2H2_type"/>
</dbReference>
<dbReference type="PANTHER" id="PTHR24404:SF46">
    <property type="entry name" value="ZINC FINGER PROTEIN GFI-1"/>
    <property type="match status" value="1"/>
</dbReference>
<dbReference type="PROSITE" id="PS50157">
    <property type="entry name" value="ZINC_FINGER_C2H2_2"/>
    <property type="match status" value="3"/>
</dbReference>
<dbReference type="Gene3D" id="3.30.160.60">
    <property type="entry name" value="Classic Zinc Finger"/>
    <property type="match status" value="3"/>
</dbReference>
<dbReference type="SMART" id="SM00355">
    <property type="entry name" value="ZnF_C2H2"/>
    <property type="match status" value="3"/>
</dbReference>
<keyword evidence="2" id="KW-0479">Metal-binding</keyword>
<evidence type="ECO:0000259" key="9">
    <source>
        <dbReference type="PROSITE" id="PS50157"/>
    </source>
</evidence>
<name>A0A7R9H9W0_TIMPO</name>